<accession>A0ABU0YUR3</accession>
<dbReference type="Proteomes" id="UP001230156">
    <property type="component" value="Unassembled WGS sequence"/>
</dbReference>
<protein>
    <recommendedName>
        <fullName evidence="3">MFS transporter</fullName>
    </recommendedName>
</protein>
<keyword evidence="2" id="KW-1185">Reference proteome</keyword>
<sequence length="63" mass="6631">MLTSTLTFALRHRRGLTFGAMLMALSSFGQSYYVSLFGADFRAFGLSDGTLGAAYAGGRCAAP</sequence>
<organism evidence="1 2">
    <name type="scientific">Dongia sedimenti</name>
    <dbReference type="NCBI Taxonomy" id="3064282"/>
    <lineage>
        <taxon>Bacteria</taxon>
        <taxon>Pseudomonadati</taxon>
        <taxon>Pseudomonadota</taxon>
        <taxon>Alphaproteobacteria</taxon>
        <taxon>Rhodospirillales</taxon>
        <taxon>Dongiaceae</taxon>
        <taxon>Dongia</taxon>
    </lineage>
</organism>
<evidence type="ECO:0008006" key="3">
    <source>
        <dbReference type="Google" id="ProtNLM"/>
    </source>
</evidence>
<gene>
    <name evidence="1" type="ORF">Q8A70_27535</name>
</gene>
<name>A0ABU0YUR3_9PROT</name>
<reference evidence="2" key="1">
    <citation type="submission" date="2023-08" db="EMBL/GenBank/DDBJ databases">
        <title>Rhodospirillaceae gen. nov., a novel taxon isolated from the Yangtze River Yuezi River estuary sludge.</title>
        <authorList>
            <person name="Ruan L."/>
        </authorList>
    </citation>
    <scope>NUCLEOTIDE SEQUENCE [LARGE SCALE GENOMIC DNA]</scope>
    <source>
        <strain evidence="2">R-7</strain>
    </source>
</reference>
<evidence type="ECO:0000313" key="2">
    <source>
        <dbReference type="Proteomes" id="UP001230156"/>
    </source>
</evidence>
<proteinExistence type="predicted"/>
<dbReference type="RefSeq" id="WP_379961879.1">
    <property type="nucleotide sequence ID" value="NZ_JAUYVI010000012.1"/>
</dbReference>
<evidence type="ECO:0000313" key="1">
    <source>
        <dbReference type="EMBL" id="MDQ7251469.1"/>
    </source>
</evidence>
<comment type="caution">
    <text evidence="1">The sequence shown here is derived from an EMBL/GenBank/DDBJ whole genome shotgun (WGS) entry which is preliminary data.</text>
</comment>
<dbReference type="EMBL" id="JAUYVI010000012">
    <property type="protein sequence ID" value="MDQ7251469.1"/>
    <property type="molecule type" value="Genomic_DNA"/>
</dbReference>